<evidence type="ECO:0000256" key="5">
    <source>
        <dbReference type="ARBA" id="ARBA00049117"/>
    </source>
</evidence>
<sequence length="304" mass="34212">MKKTEVWILGGFLGAGKTTLLKNLLLEEKAAGRKIAVVMNELGKESIDSDAVSEDIPLRELLNGCVCCTMQGQFEAQLHGLLTENELDVIYIETTGAAHPVEVLDSCLSPLFAERLRIRGIISLVDGPAWHHQERLSIPVRRLLIEQIKHADLILLNKTDLMSESEKAAAIQQIQAIQQSGTLLMTEHSQVKLEDLRKLTASPKGAIQKADVNSQLHLKTYVHHFDGIVSLEGFEQFLKDMPETIYRIKGYLVFSQSEGFFSVQYSYGMPLYMKEPVKRKPILVFIGENLDHDWIRSQMDAITQ</sequence>
<dbReference type="InterPro" id="IPR011629">
    <property type="entry name" value="CobW-like_C"/>
</dbReference>
<name>A0A7X2V4F8_9BACI</name>
<dbReference type="SMART" id="SM00833">
    <property type="entry name" value="CobW_C"/>
    <property type="match status" value="1"/>
</dbReference>
<dbReference type="SUPFAM" id="SSF90002">
    <property type="entry name" value="Hypothetical protein YjiA, C-terminal domain"/>
    <property type="match status" value="1"/>
</dbReference>
<dbReference type="PANTHER" id="PTHR13748">
    <property type="entry name" value="COBW-RELATED"/>
    <property type="match status" value="1"/>
</dbReference>
<proteinExistence type="inferred from homology"/>
<comment type="similarity">
    <text evidence="4">Belongs to the SIMIBI class G3E GTPase family. ZNG1 subfamily.</text>
</comment>
<dbReference type="GO" id="GO:0016787">
    <property type="term" value="F:hydrolase activity"/>
    <property type="evidence" value="ECO:0007669"/>
    <property type="project" value="UniProtKB-KW"/>
</dbReference>
<keyword evidence="1" id="KW-0547">Nucleotide-binding</keyword>
<organism evidence="7 8">
    <name type="scientific">Metabacillus mangrovi</name>
    <dbReference type="NCBI Taxonomy" id="1491830"/>
    <lineage>
        <taxon>Bacteria</taxon>
        <taxon>Bacillati</taxon>
        <taxon>Bacillota</taxon>
        <taxon>Bacilli</taxon>
        <taxon>Bacillales</taxon>
        <taxon>Bacillaceae</taxon>
        <taxon>Metabacillus</taxon>
    </lineage>
</organism>
<comment type="caution">
    <text evidence="7">The sequence shown here is derived from an EMBL/GenBank/DDBJ whole genome shotgun (WGS) entry which is preliminary data.</text>
</comment>
<gene>
    <name evidence="7" type="ORF">GKZ89_06560</name>
</gene>
<evidence type="ECO:0000256" key="2">
    <source>
        <dbReference type="ARBA" id="ARBA00022801"/>
    </source>
</evidence>
<keyword evidence="3" id="KW-0143">Chaperone</keyword>
<evidence type="ECO:0000256" key="3">
    <source>
        <dbReference type="ARBA" id="ARBA00023186"/>
    </source>
</evidence>
<keyword evidence="2" id="KW-0378">Hydrolase</keyword>
<dbReference type="AlphaFoldDB" id="A0A7X2V4F8"/>
<dbReference type="Gene3D" id="3.30.1220.10">
    <property type="entry name" value="CobW-like, C-terminal domain"/>
    <property type="match status" value="1"/>
</dbReference>
<evidence type="ECO:0000313" key="8">
    <source>
        <dbReference type="Proteomes" id="UP000434639"/>
    </source>
</evidence>
<dbReference type="RefSeq" id="WP_155111605.1">
    <property type="nucleotide sequence ID" value="NZ_WMIB01000004.1"/>
</dbReference>
<evidence type="ECO:0000256" key="1">
    <source>
        <dbReference type="ARBA" id="ARBA00022741"/>
    </source>
</evidence>
<evidence type="ECO:0000313" key="7">
    <source>
        <dbReference type="EMBL" id="MTH53069.1"/>
    </source>
</evidence>
<dbReference type="OrthoDB" id="9808822at2"/>
<dbReference type="GO" id="GO:0005737">
    <property type="term" value="C:cytoplasm"/>
    <property type="evidence" value="ECO:0007669"/>
    <property type="project" value="TreeGrafter"/>
</dbReference>
<dbReference type="InterPro" id="IPR051316">
    <property type="entry name" value="Zinc-reg_GTPase_activator"/>
</dbReference>
<dbReference type="Proteomes" id="UP000434639">
    <property type="component" value="Unassembled WGS sequence"/>
</dbReference>
<dbReference type="InterPro" id="IPR027417">
    <property type="entry name" value="P-loop_NTPase"/>
</dbReference>
<dbReference type="SUPFAM" id="SSF52540">
    <property type="entry name" value="P-loop containing nucleoside triphosphate hydrolases"/>
    <property type="match status" value="1"/>
</dbReference>
<feature type="domain" description="CobW C-terminal" evidence="6">
    <location>
        <begin position="218"/>
        <end position="303"/>
    </location>
</feature>
<comment type="catalytic activity">
    <reaction evidence="5">
        <text>GTP + H2O = GDP + phosphate + H(+)</text>
        <dbReference type="Rhea" id="RHEA:19669"/>
        <dbReference type="ChEBI" id="CHEBI:15377"/>
        <dbReference type="ChEBI" id="CHEBI:15378"/>
        <dbReference type="ChEBI" id="CHEBI:37565"/>
        <dbReference type="ChEBI" id="CHEBI:43474"/>
        <dbReference type="ChEBI" id="CHEBI:58189"/>
    </reaction>
    <physiologicalReaction direction="left-to-right" evidence="5">
        <dbReference type="Rhea" id="RHEA:19670"/>
    </physiologicalReaction>
</comment>
<evidence type="ECO:0000259" key="6">
    <source>
        <dbReference type="SMART" id="SM00833"/>
    </source>
</evidence>
<dbReference type="GO" id="GO:0000166">
    <property type="term" value="F:nucleotide binding"/>
    <property type="evidence" value="ECO:0007669"/>
    <property type="project" value="UniProtKB-KW"/>
</dbReference>
<dbReference type="Pfam" id="PF07683">
    <property type="entry name" value="CobW_C"/>
    <property type="match status" value="1"/>
</dbReference>
<accession>A0A7X2V4F8</accession>
<keyword evidence="8" id="KW-1185">Reference proteome</keyword>
<protein>
    <submittedName>
        <fullName evidence="7">GTP-binding protein</fullName>
    </submittedName>
</protein>
<evidence type="ECO:0000256" key="4">
    <source>
        <dbReference type="ARBA" id="ARBA00034320"/>
    </source>
</evidence>
<reference evidence="7 8" key="1">
    <citation type="journal article" date="2017" name="Int. J. Syst. Evol. Microbiol.">
        <title>Bacillus mangrovi sp. nov., isolated from a sediment sample from a mangrove forest.</title>
        <authorList>
            <person name="Gupta V."/>
            <person name="Singh P.K."/>
            <person name="Korpole S."/>
            <person name="Tanuku N.R.S."/>
            <person name="Pinnaka A.K."/>
        </authorList>
    </citation>
    <scope>NUCLEOTIDE SEQUENCE [LARGE SCALE GENOMIC DNA]</scope>
    <source>
        <strain evidence="7 8">KCTC 33872</strain>
    </source>
</reference>
<dbReference type="Pfam" id="PF02492">
    <property type="entry name" value="cobW"/>
    <property type="match status" value="1"/>
</dbReference>
<dbReference type="EMBL" id="WMIB01000004">
    <property type="protein sequence ID" value="MTH53069.1"/>
    <property type="molecule type" value="Genomic_DNA"/>
</dbReference>
<dbReference type="PANTHER" id="PTHR13748:SF62">
    <property type="entry name" value="COBW DOMAIN-CONTAINING PROTEIN"/>
    <property type="match status" value="1"/>
</dbReference>
<dbReference type="InterPro" id="IPR036627">
    <property type="entry name" value="CobW-likC_sf"/>
</dbReference>
<dbReference type="InterPro" id="IPR003495">
    <property type="entry name" value="CobW/HypB/UreG_nucleotide-bd"/>
</dbReference>
<dbReference type="Gene3D" id="3.40.50.300">
    <property type="entry name" value="P-loop containing nucleotide triphosphate hydrolases"/>
    <property type="match status" value="1"/>
</dbReference>